<evidence type="ECO:0000313" key="4">
    <source>
        <dbReference type="Proteomes" id="UP000249467"/>
    </source>
</evidence>
<reference evidence="3 4" key="1">
    <citation type="submission" date="2018-04" db="EMBL/GenBank/DDBJ databases">
        <authorList>
            <person name="Go L.Y."/>
            <person name="Mitchell J.A."/>
        </authorList>
    </citation>
    <scope>NUCLEOTIDE SEQUENCE [LARGE SCALE GENOMIC DNA]</scope>
    <source>
        <strain evidence="3">ULC066bin1</strain>
    </source>
</reference>
<evidence type="ECO:0000313" key="3">
    <source>
        <dbReference type="EMBL" id="PZO36966.1"/>
    </source>
</evidence>
<dbReference type="Pfam" id="PF20522">
    <property type="entry name" value="DUF6737"/>
    <property type="match status" value="1"/>
</dbReference>
<feature type="domain" description="DUF6737" evidence="2">
    <location>
        <begin position="8"/>
        <end position="64"/>
    </location>
</feature>
<comment type="caution">
    <text evidence="3">The sequence shown here is derived from an EMBL/GenBank/DDBJ whole genome shotgun (WGS) entry which is preliminary data.</text>
</comment>
<protein>
    <recommendedName>
        <fullName evidence="2">DUF6737 domain-containing protein</fullName>
    </recommendedName>
</protein>
<dbReference type="PANTHER" id="PTHR36046:SF1">
    <property type="entry name" value="DUF6737 DOMAIN-CONTAINING PROTEIN"/>
    <property type="match status" value="1"/>
</dbReference>
<feature type="transmembrane region" description="Helical" evidence="1">
    <location>
        <begin position="20"/>
        <end position="37"/>
    </location>
</feature>
<organism evidence="3 4">
    <name type="scientific">Pseudanabaena frigida</name>
    <dbReference type="NCBI Taxonomy" id="945775"/>
    <lineage>
        <taxon>Bacteria</taxon>
        <taxon>Bacillati</taxon>
        <taxon>Cyanobacteriota</taxon>
        <taxon>Cyanophyceae</taxon>
        <taxon>Pseudanabaenales</taxon>
        <taxon>Pseudanabaenaceae</taxon>
        <taxon>Pseudanabaena</taxon>
    </lineage>
</organism>
<feature type="transmembrane region" description="Helical" evidence="1">
    <location>
        <begin position="44"/>
        <end position="65"/>
    </location>
</feature>
<dbReference type="AlphaFoldDB" id="A0A2W4VX93"/>
<evidence type="ECO:0000256" key="1">
    <source>
        <dbReference type="SAM" id="Phobius"/>
    </source>
</evidence>
<gene>
    <name evidence="3" type="ORF">DCF19_19980</name>
</gene>
<dbReference type="PANTHER" id="PTHR36046">
    <property type="entry name" value="PROTEIN, PUTATIVE-RELATED"/>
    <property type="match status" value="1"/>
</dbReference>
<dbReference type="Proteomes" id="UP000249467">
    <property type="component" value="Unassembled WGS sequence"/>
</dbReference>
<proteinExistence type="predicted"/>
<evidence type="ECO:0000259" key="2">
    <source>
        <dbReference type="Pfam" id="PF20522"/>
    </source>
</evidence>
<accession>A0A2W4VX93</accession>
<dbReference type="EMBL" id="QBML01000035">
    <property type="protein sequence ID" value="PZO36966.1"/>
    <property type="molecule type" value="Genomic_DNA"/>
</dbReference>
<keyword evidence="1" id="KW-0472">Membrane</keyword>
<name>A0A2W4VX93_9CYAN</name>
<reference evidence="3 4" key="2">
    <citation type="submission" date="2018-06" db="EMBL/GenBank/DDBJ databases">
        <title>Metagenomic assembly of (sub)arctic Cyanobacteria and their associated microbiome from non-axenic cultures.</title>
        <authorList>
            <person name="Baurain D."/>
        </authorList>
    </citation>
    <scope>NUCLEOTIDE SEQUENCE [LARGE SCALE GENOMIC DNA]</scope>
    <source>
        <strain evidence="3">ULC066bin1</strain>
    </source>
</reference>
<dbReference type="InterPro" id="IPR046625">
    <property type="entry name" value="DUF6737"/>
</dbReference>
<sequence length="74" mass="8584">MTLEKPDSVWNHKPWWCQPWSIILTGISIISGSWLLFKIVWLSILVAIPITAWMGFFVILFPKLAMQEINQELG</sequence>
<keyword evidence="1" id="KW-1133">Transmembrane helix</keyword>
<keyword evidence="1" id="KW-0812">Transmembrane</keyword>